<dbReference type="PANTHER" id="PTHR10361">
    <property type="entry name" value="SODIUM-BILE ACID COTRANSPORTER"/>
    <property type="match status" value="1"/>
</dbReference>
<comment type="similarity">
    <text evidence="2">Belongs to the bile acid:sodium symporter (BASS) (TC 2.A.28) family.</text>
</comment>
<evidence type="ECO:0000313" key="16">
    <source>
        <dbReference type="RefSeq" id="XP_033796648.1"/>
    </source>
</evidence>
<keyword evidence="15" id="KW-1185">Reference proteome</keyword>
<evidence type="ECO:0000256" key="2">
    <source>
        <dbReference type="ARBA" id="ARBA00006528"/>
    </source>
</evidence>
<name>A0A6P8R8H2_GEOSA</name>
<keyword evidence="8" id="KW-0445">Lipid transport</keyword>
<evidence type="ECO:0000256" key="8">
    <source>
        <dbReference type="ARBA" id="ARBA00023055"/>
    </source>
</evidence>
<proteinExistence type="inferred from homology"/>
<reference evidence="16" key="1">
    <citation type="submission" date="2025-08" db="UniProtKB">
        <authorList>
            <consortium name="RefSeq"/>
        </authorList>
    </citation>
    <scope>IDENTIFICATION</scope>
</reference>
<dbReference type="InterPro" id="IPR038770">
    <property type="entry name" value="Na+/solute_symporter_sf"/>
</dbReference>
<dbReference type="Gene3D" id="1.20.1530.20">
    <property type="match status" value="1"/>
</dbReference>
<evidence type="ECO:0000256" key="3">
    <source>
        <dbReference type="ARBA" id="ARBA00022448"/>
    </source>
</evidence>
<dbReference type="KEGG" id="gsh:117358888"/>
<evidence type="ECO:0000256" key="6">
    <source>
        <dbReference type="ARBA" id="ARBA00022989"/>
    </source>
</evidence>
<feature type="transmembrane region" description="Helical" evidence="14">
    <location>
        <begin position="195"/>
        <end position="213"/>
    </location>
</feature>
<evidence type="ECO:0000256" key="4">
    <source>
        <dbReference type="ARBA" id="ARBA00022692"/>
    </source>
</evidence>
<dbReference type="FunCoup" id="A0A6P8R8H2">
    <property type="interactions" value="32"/>
</dbReference>
<dbReference type="GO" id="GO:0008508">
    <property type="term" value="F:bile acid:sodium symporter activity"/>
    <property type="evidence" value="ECO:0007669"/>
    <property type="project" value="TreeGrafter"/>
</dbReference>
<evidence type="ECO:0000256" key="5">
    <source>
        <dbReference type="ARBA" id="ARBA00022847"/>
    </source>
</evidence>
<keyword evidence="10 14" id="KW-0472">Membrane</keyword>
<dbReference type="FunFam" id="1.20.1530.20:FF:000010">
    <property type="entry name" value="Solute carrier family 10 member 6"/>
    <property type="match status" value="1"/>
</dbReference>
<dbReference type="InParanoid" id="A0A6P8R8H2"/>
<dbReference type="CTD" id="345274"/>
<gene>
    <name evidence="16" type="primary">SLC10A6</name>
</gene>
<evidence type="ECO:0000256" key="10">
    <source>
        <dbReference type="ARBA" id="ARBA00023136"/>
    </source>
</evidence>
<evidence type="ECO:0000256" key="7">
    <source>
        <dbReference type="ARBA" id="ARBA00023053"/>
    </source>
</evidence>
<evidence type="ECO:0000256" key="1">
    <source>
        <dbReference type="ARBA" id="ARBA00004141"/>
    </source>
</evidence>
<dbReference type="InterPro" id="IPR004710">
    <property type="entry name" value="Bilac:Na_transpt"/>
</dbReference>
<feature type="compositionally biased region" description="Polar residues" evidence="13">
    <location>
        <begin position="357"/>
        <end position="367"/>
    </location>
</feature>
<dbReference type="Proteomes" id="UP000515159">
    <property type="component" value="Chromosome 1"/>
</dbReference>
<dbReference type="InterPro" id="IPR002657">
    <property type="entry name" value="BilAc:Na_symport/Acr3"/>
</dbReference>
<accession>A0A6P8R8H2</accession>
<feature type="transmembrane region" description="Helical" evidence="14">
    <location>
        <begin position="125"/>
        <end position="147"/>
    </location>
</feature>
<sequence length="367" mass="40412">MRTDQSNLSSFPFNETGHLEGRMVGNGTLSLVFSVTLSVMLALVVFSLGCTVEVRKLWSHIRRPWGIGVGLLCQFGLMPLTAYILAISFSVTSVQAVAILIMGCCPGGAISNIITYWIDGDMDLSLSMTTCSTIFAMGMMPFCLFIYSQSWELANNISIPYYTIGITLLSLVVPVGVGVFINYKWPKKAKLFAKVGSIIGILLIIVIGTASSILYEGSWNTDLSILAIGIIYPLIGYISGFGIAVLVRQPWKRCRTIALETGAQNVHMCYTVLQLSFTPQQLVQMFTFPLIYGSFQLLNGLLLVAVYQLYKRRFMLVCDEKILDSSKMCQNTIHGETNVNFENEESSIHSGMDNKPKASQSAQDHGP</sequence>
<dbReference type="RefSeq" id="XP_033796648.1">
    <property type="nucleotide sequence ID" value="XM_033940757.1"/>
</dbReference>
<keyword evidence="12" id="KW-0739">Sodium transport</keyword>
<feature type="transmembrane region" description="Helical" evidence="14">
    <location>
        <begin position="31"/>
        <end position="52"/>
    </location>
</feature>
<evidence type="ECO:0000256" key="13">
    <source>
        <dbReference type="SAM" id="MobiDB-lite"/>
    </source>
</evidence>
<dbReference type="OrthoDB" id="203097at2759"/>
<protein>
    <submittedName>
        <fullName evidence="16">Solute carrier family 10 member 6</fullName>
    </submittedName>
</protein>
<dbReference type="Pfam" id="PF01758">
    <property type="entry name" value="SBF"/>
    <property type="match status" value="1"/>
</dbReference>
<keyword evidence="3" id="KW-0813">Transport</keyword>
<evidence type="ECO:0000256" key="9">
    <source>
        <dbReference type="ARBA" id="ARBA00023065"/>
    </source>
</evidence>
<organism evidence="15 16">
    <name type="scientific">Geotrypetes seraphini</name>
    <name type="common">Gaboon caecilian</name>
    <name type="synonym">Caecilia seraphini</name>
    <dbReference type="NCBI Taxonomy" id="260995"/>
    <lineage>
        <taxon>Eukaryota</taxon>
        <taxon>Metazoa</taxon>
        <taxon>Chordata</taxon>
        <taxon>Craniata</taxon>
        <taxon>Vertebrata</taxon>
        <taxon>Euteleostomi</taxon>
        <taxon>Amphibia</taxon>
        <taxon>Gymnophiona</taxon>
        <taxon>Geotrypetes</taxon>
    </lineage>
</organism>
<dbReference type="GeneID" id="117358888"/>
<keyword evidence="7" id="KW-0915">Sodium</keyword>
<evidence type="ECO:0000256" key="11">
    <source>
        <dbReference type="ARBA" id="ARBA00023180"/>
    </source>
</evidence>
<feature type="transmembrane region" description="Helical" evidence="14">
    <location>
        <begin position="225"/>
        <end position="247"/>
    </location>
</feature>
<keyword evidence="11" id="KW-0325">Glycoprotein</keyword>
<keyword evidence="6 14" id="KW-1133">Transmembrane helix</keyword>
<dbReference type="NCBIfam" id="TIGR00841">
    <property type="entry name" value="bass"/>
    <property type="match status" value="1"/>
</dbReference>
<feature type="region of interest" description="Disordered" evidence="13">
    <location>
        <begin position="345"/>
        <end position="367"/>
    </location>
</feature>
<feature type="transmembrane region" description="Helical" evidence="14">
    <location>
        <begin position="97"/>
        <end position="118"/>
    </location>
</feature>
<dbReference type="GO" id="GO:0016020">
    <property type="term" value="C:membrane"/>
    <property type="evidence" value="ECO:0007669"/>
    <property type="project" value="UniProtKB-SubCell"/>
</dbReference>
<evidence type="ECO:0000256" key="14">
    <source>
        <dbReference type="SAM" id="Phobius"/>
    </source>
</evidence>
<evidence type="ECO:0000256" key="12">
    <source>
        <dbReference type="ARBA" id="ARBA00023201"/>
    </source>
</evidence>
<keyword evidence="4 14" id="KW-0812">Transmembrane</keyword>
<feature type="transmembrane region" description="Helical" evidence="14">
    <location>
        <begin position="64"/>
        <end position="91"/>
    </location>
</feature>
<dbReference type="PANTHER" id="PTHR10361:SF55">
    <property type="entry name" value="SODIUM-DEPENDENT ORGANIC ANION TRANSPORTER"/>
    <property type="match status" value="1"/>
</dbReference>
<feature type="transmembrane region" description="Helical" evidence="14">
    <location>
        <begin position="159"/>
        <end position="183"/>
    </location>
</feature>
<comment type="subcellular location">
    <subcellularLocation>
        <location evidence="1">Membrane</location>
        <topology evidence="1">Multi-pass membrane protein</topology>
    </subcellularLocation>
</comment>
<keyword evidence="9" id="KW-0406">Ion transport</keyword>
<dbReference type="AlphaFoldDB" id="A0A6P8R8H2"/>
<feature type="transmembrane region" description="Helical" evidence="14">
    <location>
        <begin position="290"/>
        <end position="310"/>
    </location>
</feature>
<evidence type="ECO:0000313" key="15">
    <source>
        <dbReference type="Proteomes" id="UP000515159"/>
    </source>
</evidence>
<keyword evidence="5" id="KW-0769">Symport</keyword>